<dbReference type="InterPro" id="IPR016167">
    <property type="entry name" value="FAD-bd_PCMH_sub1"/>
</dbReference>
<dbReference type="RefSeq" id="WP_003388568.1">
    <property type="nucleotide sequence ID" value="NZ_APBN01000004.1"/>
</dbReference>
<proteinExistence type="inferred from homology"/>
<dbReference type="InterPro" id="IPR036318">
    <property type="entry name" value="FAD-bd_PCMH-like_sf"/>
</dbReference>
<comment type="caution">
    <text evidence="7">The sequence shown here is derived from an EMBL/GenBank/DDBJ whole genome shotgun (WGS) entry which is preliminary data.</text>
</comment>
<dbReference type="Gene3D" id="3.30.43.10">
    <property type="entry name" value="Uridine Diphospho-n-acetylenolpyruvylglucosamine Reductase, domain 2"/>
    <property type="match status" value="1"/>
</dbReference>
<dbReference type="PIRSF" id="PIRSF000136">
    <property type="entry name" value="LGO_GLO"/>
    <property type="match status" value="1"/>
</dbReference>
<evidence type="ECO:0000256" key="2">
    <source>
        <dbReference type="ARBA" id="ARBA00005466"/>
    </source>
</evidence>
<accession>M8DZG8</accession>
<keyword evidence="5" id="KW-0560">Oxidoreductase</keyword>
<evidence type="ECO:0000256" key="1">
    <source>
        <dbReference type="ARBA" id="ARBA00005147"/>
    </source>
</evidence>
<comment type="pathway">
    <text evidence="1">Cofactor biosynthesis; L-ascorbate biosynthesis.</text>
</comment>
<name>M8DZG8_9BACL</name>
<evidence type="ECO:0000259" key="6">
    <source>
        <dbReference type="PROSITE" id="PS51387"/>
    </source>
</evidence>
<dbReference type="InterPro" id="IPR016171">
    <property type="entry name" value="Vanillyl_alc_oxidase_C-sub2"/>
</dbReference>
<dbReference type="PROSITE" id="PS51387">
    <property type="entry name" value="FAD_PCMH"/>
    <property type="match status" value="1"/>
</dbReference>
<dbReference type="Gene3D" id="3.30.70.2520">
    <property type="match status" value="1"/>
</dbReference>
<comment type="similarity">
    <text evidence="2">Belongs to the oxygen-dependent FAD-linked oxidoreductase family.</text>
</comment>
<dbReference type="GO" id="GO:0003885">
    <property type="term" value="F:D-arabinono-1,4-lactone oxidase activity"/>
    <property type="evidence" value="ECO:0007669"/>
    <property type="project" value="InterPro"/>
</dbReference>
<dbReference type="Gene3D" id="1.10.45.10">
    <property type="entry name" value="Vanillyl-alcohol Oxidase, Chain A, domain 4"/>
    <property type="match status" value="1"/>
</dbReference>
<keyword evidence="3" id="KW-0285">Flavoprotein</keyword>
<organism evidence="7 8">
    <name type="scientific">Brevibacillus borstelensis AK1</name>
    <dbReference type="NCBI Taxonomy" id="1300222"/>
    <lineage>
        <taxon>Bacteria</taxon>
        <taxon>Bacillati</taxon>
        <taxon>Bacillota</taxon>
        <taxon>Bacilli</taxon>
        <taxon>Bacillales</taxon>
        <taxon>Paenibacillaceae</taxon>
        <taxon>Brevibacillus</taxon>
    </lineage>
</organism>
<sequence length="442" mass="49491">MPIVSKSGKLWRNWAGNVQSRPDQIVFPGSIADVVAIVKQCAGQGLRIRVVGSGHSFTGLVQTDECLLSLDRLQGLASVDTEKGVAEVWAGTKLKALGELLHSHGLSQENLGDINAQSIAGAVSTGTHGTGIRFGSLSTQVVGLTIVTAAGEVVDCSAESHPSLFPALQVSLGLLGVIVKVRLRVIPKLQLRYESMRLPVETCLDHLDKWTAENRHFEFFLFPYSQLVQAKRMNETADPPSPYLRWNHFKQLILENGFFWLLSESCRLFPPLCPSASQLSAKAVPSVSGTGLSHRLFATPRLVRFHEMEYSVPADRMKEVIEEIQTAIERHRFAVHFPIECRYVKKDDIWLSPAYERDSAYIAVHMYKGMPYQAYFSCVEEIFWKYGGRPHWGKMHRMDTAGLHKAFPRLKDFLAVREEWDPQARFANDYLSHLLGIASGYP</sequence>
<dbReference type="GO" id="GO:0016020">
    <property type="term" value="C:membrane"/>
    <property type="evidence" value="ECO:0007669"/>
    <property type="project" value="InterPro"/>
</dbReference>
<dbReference type="NCBIfam" id="TIGR01679">
    <property type="entry name" value="bact_FAD_ox"/>
    <property type="match status" value="1"/>
</dbReference>
<dbReference type="Proteomes" id="UP000012081">
    <property type="component" value="Unassembled WGS sequence"/>
</dbReference>
<dbReference type="PANTHER" id="PTHR43762:SF1">
    <property type="entry name" value="D-ARABINONO-1,4-LACTONE OXIDASE"/>
    <property type="match status" value="1"/>
</dbReference>
<dbReference type="InterPro" id="IPR006094">
    <property type="entry name" value="Oxid_FAD_bind_N"/>
</dbReference>
<dbReference type="GO" id="GO:0071949">
    <property type="term" value="F:FAD binding"/>
    <property type="evidence" value="ECO:0007669"/>
    <property type="project" value="InterPro"/>
</dbReference>
<dbReference type="GO" id="GO:0019853">
    <property type="term" value="P:L-ascorbic acid biosynthetic process"/>
    <property type="evidence" value="ECO:0007669"/>
    <property type="project" value="UniProtKB-UniPathway"/>
</dbReference>
<feature type="domain" description="FAD-binding PCMH-type" evidence="6">
    <location>
        <begin position="18"/>
        <end position="188"/>
    </location>
</feature>
<dbReference type="STRING" id="1300222.I532_12404"/>
<dbReference type="UniPathway" id="UPA00132"/>
<evidence type="ECO:0000313" key="7">
    <source>
        <dbReference type="EMBL" id="EMT52456.1"/>
    </source>
</evidence>
<evidence type="ECO:0000313" key="8">
    <source>
        <dbReference type="Proteomes" id="UP000012081"/>
    </source>
</evidence>
<dbReference type="InterPro" id="IPR006093">
    <property type="entry name" value="Oxy_OxRdtase_FAD_BS"/>
</dbReference>
<evidence type="ECO:0000256" key="4">
    <source>
        <dbReference type="ARBA" id="ARBA00022644"/>
    </source>
</evidence>
<dbReference type="InterPro" id="IPR016169">
    <property type="entry name" value="FAD-bd_PCMH_sub2"/>
</dbReference>
<reference evidence="7 8" key="1">
    <citation type="submission" date="2013-03" db="EMBL/GenBank/DDBJ databases">
        <title>Assembly of a new bacterial strain Brevibacillus borstelensis AK1.</title>
        <authorList>
            <person name="Rajan I."/>
            <person name="PoliReddy D."/>
            <person name="Sugumar T."/>
            <person name="Rathinam K."/>
            <person name="Alqarawi S."/>
            <person name="Khalil A.B."/>
            <person name="Sivakumar N."/>
        </authorList>
    </citation>
    <scope>NUCLEOTIDE SEQUENCE [LARGE SCALE GENOMIC DNA]</scope>
    <source>
        <strain evidence="7 8">AK1</strain>
    </source>
</reference>
<dbReference type="InterPro" id="IPR007173">
    <property type="entry name" value="ALO_C"/>
</dbReference>
<dbReference type="Gene3D" id="3.30.465.10">
    <property type="match status" value="1"/>
</dbReference>
<dbReference type="Pfam" id="PF01565">
    <property type="entry name" value="FAD_binding_4"/>
    <property type="match status" value="1"/>
</dbReference>
<evidence type="ECO:0000256" key="5">
    <source>
        <dbReference type="ARBA" id="ARBA00023002"/>
    </source>
</evidence>
<dbReference type="EMBL" id="APBN01000004">
    <property type="protein sequence ID" value="EMT52456.1"/>
    <property type="molecule type" value="Genomic_DNA"/>
</dbReference>
<keyword evidence="4" id="KW-0060">Ascorbate biosynthesis</keyword>
<dbReference type="PATRIC" id="fig|1300222.3.peg.2589"/>
<gene>
    <name evidence="7" type="ORF">I532_12404</name>
</gene>
<dbReference type="InterPro" id="IPR016166">
    <property type="entry name" value="FAD-bd_PCMH"/>
</dbReference>
<dbReference type="SUPFAM" id="SSF56176">
    <property type="entry name" value="FAD-binding/transporter-associated domain-like"/>
    <property type="match status" value="1"/>
</dbReference>
<dbReference type="PROSITE" id="PS00862">
    <property type="entry name" value="OX2_COVAL_FAD"/>
    <property type="match status" value="1"/>
</dbReference>
<dbReference type="AlphaFoldDB" id="M8DZG8"/>
<evidence type="ECO:0000256" key="3">
    <source>
        <dbReference type="ARBA" id="ARBA00022630"/>
    </source>
</evidence>
<dbReference type="InterPro" id="IPR010031">
    <property type="entry name" value="FAD_lactone_oxidase-like"/>
</dbReference>
<dbReference type="OrthoDB" id="9800184at2"/>
<dbReference type="PANTHER" id="PTHR43762">
    <property type="entry name" value="L-GULONOLACTONE OXIDASE"/>
    <property type="match status" value="1"/>
</dbReference>
<protein>
    <submittedName>
        <fullName evidence="7">FAD-dependent oxidoreductase</fullName>
    </submittedName>
</protein>
<dbReference type="Pfam" id="PF04030">
    <property type="entry name" value="ALO"/>
    <property type="match status" value="1"/>
</dbReference>
<keyword evidence="8" id="KW-1185">Reference proteome</keyword>